<gene>
    <name evidence="1" type="ORF">GZH47_19830</name>
</gene>
<dbReference type="KEGG" id="prz:GZH47_19830"/>
<dbReference type="RefSeq" id="WP_162642678.1">
    <property type="nucleotide sequence ID" value="NZ_CP048286.1"/>
</dbReference>
<name>A0A6C0P2Y5_9BACL</name>
<reference evidence="1 2" key="1">
    <citation type="submission" date="2020-02" db="EMBL/GenBank/DDBJ databases">
        <title>Paenibacillus sp. nov., isolated from rhizosphere soil of tomato.</title>
        <authorList>
            <person name="Weon H.-Y."/>
            <person name="Lee S.A."/>
        </authorList>
    </citation>
    <scope>NUCLEOTIDE SEQUENCE [LARGE SCALE GENOMIC DNA]</scope>
    <source>
        <strain evidence="1 2">14171R-81</strain>
    </source>
</reference>
<keyword evidence="2" id="KW-1185">Reference proteome</keyword>
<dbReference type="Proteomes" id="UP000479114">
    <property type="component" value="Chromosome"/>
</dbReference>
<sequence>MIVHYTRDINSAASILSSKELWLNRVGLMSDQNDILFYLNEFNRLHYTQDLIATFKQALKLMSQTPNLNQKQFFTHTFLAAQLRKVAYQNGVSLGGSLANLLKQHSFMTSFNEEEASTFTNPANGDIAFEFESNPLAAPHGFQLLFNKVHYADSDKVKKLQANSGDDMTQFMESVAQENNSTFTDILAAYITKLEKQQLAYTNAVHDAIAGLMEDNRVSEAAFTPLDLYSKRDTVDMVTFIHGYIVEEFTTTFRKETGQKPPTKLEIKQTLKQNPEMIHATWIDLRSILIKDDASQQENEVRAILLPQNKKLFNQQKKHLPLAFQTDKLRRIVISPNCEHKAEWKAKLEDALITNKYANVVVEIGQQAIMNT</sequence>
<organism evidence="1 2">
    <name type="scientific">Paenibacillus rhizovicinus</name>
    <dbReference type="NCBI Taxonomy" id="2704463"/>
    <lineage>
        <taxon>Bacteria</taxon>
        <taxon>Bacillati</taxon>
        <taxon>Bacillota</taxon>
        <taxon>Bacilli</taxon>
        <taxon>Bacillales</taxon>
        <taxon>Paenibacillaceae</taxon>
        <taxon>Paenibacillus</taxon>
    </lineage>
</organism>
<dbReference type="EMBL" id="CP048286">
    <property type="protein sequence ID" value="QHW32837.1"/>
    <property type="molecule type" value="Genomic_DNA"/>
</dbReference>
<dbReference type="AlphaFoldDB" id="A0A6C0P2Y5"/>
<evidence type="ECO:0000313" key="2">
    <source>
        <dbReference type="Proteomes" id="UP000479114"/>
    </source>
</evidence>
<accession>A0A6C0P2Y5</accession>
<evidence type="ECO:0000313" key="1">
    <source>
        <dbReference type="EMBL" id="QHW32837.1"/>
    </source>
</evidence>
<protein>
    <submittedName>
        <fullName evidence="1">Uncharacterized protein</fullName>
    </submittedName>
</protein>
<proteinExistence type="predicted"/>